<dbReference type="PANTHER" id="PTHR44379">
    <property type="entry name" value="OXIDOREDUCTASE WITH IRON-SULFUR SUBUNIT"/>
    <property type="match status" value="1"/>
</dbReference>
<evidence type="ECO:0000256" key="1">
    <source>
        <dbReference type="ARBA" id="ARBA00022714"/>
    </source>
</evidence>
<dbReference type="FunFam" id="1.10.150.120:FF:000003">
    <property type="entry name" value="Carbon monoxide dehydrogenase, small subunit"/>
    <property type="match status" value="1"/>
</dbReference>
<keyword evidence="4" id="KW-0408">Iron</keyword>
<dbReference type="SUPFAM" id="SSF47741">
    <property type="entry name" value="CO dehydrogenase ISP C-domain like"/>
    <property type="match status" value="1"/>
</dbReference>
<dbReference type="PROSITE" id="PS00197">
    <property type="entry name" value="2FE2S_FER_1"/>
    <property type="match status" value="1"/>
</dbReference>
<keyword evidence="3" id="KW-0560">Oxidoreductase</keyword>
<name>A0AAW4WX12_9FIRM</name>
<keyword evidence="1" id="KW-0001">2Fe-2S</keyword>
<feature type="domain" description="2Fe-2S ferredoxin-type" evidence="7">
    <location>
        <begin position="1"/>
        <end position="77"/>
    </location>
</feature>
<evidence type="ECO:0000259" key="7">
    <source>
        <dbReference type="PROSITE" id="PS51085"/>
    </source>
</evidence>
<dbReference type="GO" id="GO:0016491">
    <property type="term" value="F:oxidoreductase activity"/>
    <property type="evidence" value="ECO:0007669"/>
    <property type="project" value="UniProtKB-KW"/>
</dbReference>
<protein>
    <submittedName>
        <fullName evidence="8">(2Fe-2S)-binding protein</fullName>
    </submittedName>
</protein>
<dbReference type="FunFam" id="3.10.20.30:FF:000020">
    <property type="entry name" value="Xanthine dehydrogenase iron-sulfur subunit"/>
    <property type="match status" value="1"/>
</dbReference>
<accession>A0AAW4WX12</accession>
<keyword evidence="9" id="KW-1185">Reference proteome</keyword>
<dbReference type="GO" id="GO:0051537">
    <property type="term" value="F:2 iron, 2 sulfur cluster binding"/>
    <property type="evidence" value="ECO:0007669"/>
    <property type="project" value="UniProtKB-KW"/>
</dbReference>
<comment type="pathway">
    <text evidence="6">Alkaloid degradation; nicotine degradation.</text>
</comment>
<dbReference type="PROSITE" id="PS51085">
    <property type="entry name" value="2FE2S_FER_2"/>
    <property type="match status" value="1"/>
</dbReference>
<evidence type="ECO:0000256" key="5">
    <source>
        <dbReference type="ARBA" id="ARBA00023014"/>
    </source>
</evidence>
<dbReference type="RefSeq" id="WP_229343989.1">
    <property type="nucleotide sequence ID" value="NZ_JAJFAT010000003.1"/>
</dbReference>
<organism evidence="8 9">
    <name type="scientific">Halanaerobium polyolivorans</name>
    <dbReference type="NCBI Taxonomy" id="2886943"/>
    <lineage>
        <taxon>Bacteria</taxon>
        <taxon>Bacillati</taxon>
        <taxon>Bacillota</taxon>
        <taxon>Clostridia</taxon>
        <taxon>Halanaerobiales</taxon>
        <taxon>Halanaerobiaceae</taxon>
        <taxon>Halanaerobium</taxon>
    </lineage>
</organism>
<dbReference type="InterPro" id="IPR012675">
    <property type="entry name" value="Beta-grasp_dom_sf"/>
</dbReference>
<dbReference type="Pfam" id="PF00111">
    <property type="entry name" value="Fer2"/>
    <property type="match status" value="1"/>
</dbReference>
<dbReference type="InterPro" id="IPR002888">
    <property type="entry name" value="2Fe-2S-bd"/>
</dbReference>
<sequence length="161" mass="17081">MQIKFKVNGEAREIEVTPFHRLLDLLREDLGLTGVKEGCGKGECGACSVIMNGRLIPSCLVPAPQADGAEIITIEGLAEGNSLHPLQEAFIETGAVQCGFCIPGMIMAGKNLLDENPSPNEKEVRTALSGNICRCTGYTKIIEAVMLAADKMDSKGSGSDE</sequence>
<comment type="caution">
    <text evidence="8">The sequence shown here is derived from an EMBL/GenBank/DDBJ whole genome shotgun (WGS) entry which is preliminary data.</text>
</comment>
<dbReference type="Gene3D" id="3.10.20.30">
    <property type="match status" value="1"/>
</dbReference>
<dbReference type="Pfam" id="PF01799">
    <property type="entry name" value="Fer2_2"/>
    <property type="match status" value="1"/>
</dbReference>
<dbReference type="EMBL" id="JAJFAT010000003">
    <property type="protein sequence ID" value="MCC3144303.1"/>
    <property type="molecule type" value="Genomic_DNA"/>
</dbReference>
<evidence type="ECO:0000313" key="9">
    <source>
        <dbReference type="Proteomes" id="UP001199296"/>
    </source>
</evidence>
<dbReference type="InterPro" id="IPR001041">
    <property type="entry name" value="2Fe-2S_ferredoxin-type"/>
</dbReference>
<dbReference type="GO" id="GO:0046872">
    <property type="term" value="F:metal ion binding"/>
    <property type="evidence" value="ECO:0007669"/>
    <property type="project" value="UniProtKB-KW"/>
</dbReference>
<dbReference type="InterPro" id="IPR036884">
    <property type="entry name" value="2Fe-2S-bd_dom_sf"/>
</dbReference>
<dbReference type="InterPro" id="IPR051452">
    <property type="entry name" value="Diverse_Oxidoreductases"/>
</dbReference>
<dbReference type="InterPro" id="IPR006058">
    <property type="entry name" value="2Fe2S_fd_BS"/>
</dbReference>
<dbReference type="InterPro" id="IPR036010">
    <property type="entry name" value="2Fe-2S_ferredoxin-like_sf"/>
</dbReference>
<reference evidence="8 9" key="1">
    <citation type="submission" date="2021-10" db="EMBL/GenBank/DDBJ databases">
        <authorList>
            <person name="Grouzdev D.S."/>
            <person name="Pantiukh K.S."/>
            <person name="Krutkina M.S."/>
        </authorList>
    </citation>
    <scope>NUCLEOTIDE SEQUENCE [LARGE SCALE GENOMIC DNA]</scope>
    <source>
        <strain evidence="8 9">Z-7514</strain>
    </source>
</reference>
<dbReference type="SUPFAM" id="SSF54292">
    <property type="entry name" value="2Fe-2S ferredoxin-like"/>
    <property type="match status" value="1"/>
</dbReference>
<keyword evidence="5" id="KW-0411">Iron-sulfur</keyword>
<evidence type="ECO:0000313" key="8">
    <source>
        <dbReference type="EMBL" id="MCC3144303.1"/>
    </source>
</evidence>
<proteinExistence type="predicted"/>
<evidence type="ECO:0000256" key="6">
    <source>
        <dbReference type="ARBA" id="ARBA00060707"/>
    </source>
</evidence>
<dbReference type="AlphaFoldDB" id="A0AAW4WX12"/>
<evidence type="ECO:0000256" key="2">
    <source>
        <dbReference type="ARBA" id="ARBA00022723"/>
    </source>
</evidence>
<keyword evidence="2" id="KW-0479">Metal-binding</keyword>
<gene>
    <name evidence="8" type="ORF">LJ207_03080</name>
</gene>
<evidence type="ECO:0000256" key="3">
    <source>
        <dbReference type="ARBA" id="ARBA00023002"/>
    </source>
</evidence>
<dbReference type="PANTHER" id="PTHR44379:SF5">
    <property type="entry name" value="OXIDOREDUCTASE WITH IRON-SULFUR SUBUNIT"/>
    <property type="match status" value="1"/>
</dbReference>
<dbReference type="Gene3D" id="1.10.150.120">
    <property type="entry name" value="[2Fe-2S]-binding domain"/>
    <property type="match status" value="1"/>
</dbReference>
<dbReference type="Proteomes" id="UP001199296">
    <property type="component" value="Unassembled WGS sequence"/>
</dbReference>
<evidence type="ECO:0000256" key="4">
    <source>
        <dbReference type="ARBA" id="ARBA00023004"/>
    </source>
</evidence>